<dbReference type="AlphaFoldDB" id="A0AB39U786"/>
<sequence length="319" mass="35412">MKPDLNERTPMGEVAHVRSMLRNQAKARHVSVQKLAKHYVFQLFFKQLFAKADNPWVVTGGAAMVIRNQSNRFTSDIDLVKTGELNGAVTLANGSIDEDDIANLTALIASDNDSDYAFEVTKDEEHDNKNFDPPHITHRLTVTMSLKGIKFETFPIDVSVARFSTQSVQAIQPEKVVQGDHRLSNLPSIPLIPVEDHLADKVCAMYETHGPSGNTPSTRVRDLIDIVFMVAGSDIVADRLHAALDREKGRRDLTIKPPFASPDSSWKGKYEKAAKAVPGFPQECTDIAQAVTFAGKCLNPILDQTRVQGTWSHIEQRWA</sequence>
<dbReference type="InterPro" id="IPR014942">
    <property type="entry name" value="AbiEii"/>
</dbReference>
<dbReference type="EMBL" id="CP129674">
    <property type="protein sequence ID" value="XDS44812.1"/>
    <property type="molecule type" value="Genomic_DNA"/>
</dbReference>
<organism evidence="1">
    <name type="scientific">Bifidobacterium aquikefiricola</name>
    <dbReference type="NCBI Taxonomy" id="3059038"/>
    <lineage>
        <taxon>Bacteria</taxon>
        <taxon>Bacillati</taxon>
        <taxon>Actinomycetota</taxon>
        <taxon>Actinomycetes</taxon>
        <taxon>Bifidobacteriales</taxon>
        <taxon>Bifidobacteriaceae</taxon>
        <taxon>Bifidobacterium</taxon>
    </lineage>
</organism>
<name>A0AB39U786_9BIFI</name>
<dbReference type="GO" id="GO:0016740">
    <property type="term" value="F:transferase activity"/>
    <property type="evidence" value="ECO:0007669"/>
    <property type="project" value="UniProtKB-KW"/>
</dbReference>
<reference evidence="1" key="1">
    <citation type="submission" date="2023-07" db="EMBL/GenBank/DDBJ databases">
        <title>Bifidobacterium aquikefiriaerophilum sp. nov. and Bifidobacterium eccum sp. nov., isolated from water kefir.</title>
        <authorList>
            <person name="Breselge S."/>
            <person name="Bellassi P."/>
            <person name="Barcenilla C."/>
            <person name="Alvarez-Ordonez A."/>
            <person name="Morelli L."/>
            <person name="Cotter P.D."/>
        </authorList>
    </citation>
    <scope>NUCLEOTIDE SEQUENCE</scope>
    <source>
        <strain evidence="1">WK041_4_12</strain>
    </source>
</reference>
<gene>
    <name evidence="1" type="ORF">QN215_01355</name>
</gene>
<accession>A0AB39U786</accession>
<dbReference type="RefSeq" id="WP_369344358.1">
    <property type="nucleotide sequence ID" value="NZ_CP129674.1"/>
</dbReference>
<keyword evidence="1" id="KW-0808">Transferase</keyword>
<dbReference type="Pfam" id="PF08843">
    <property type="entry name" value="AbiEii"/>
    <property type="match status" value="1"/>
</dbReference>
<evidence type="ECO:0000313" key="1">
    <source>
        <dbReference type="EMBL" id="XDS44812.1"/>
    </source>
</evidence>
<dbReference type="KEGG" id="baqk:QN215_01355"/>
<proteinExistence type="predicted"/>
<protein>
    <submittedName>
        <fullName evidence="1">Nucleotidyl transferase AbiEii/AbiGii toxin family protein</fullName>
    </submittedName>
</protein>